<dbReference type="EMBL" id="ML220134">
    <property type="protein sequence ID" value="TGZ79121.1"/>
    <property type="molecule type" value="Genomic_DNA"/>
</dbReference>
<comment type="function">
    <text evidence="8">Nuclease required for the repair of DNA interstrand cross-links (ICL). Acts as a 5'-3' exonuclease that anchors at a cut end of DNA and cleaves DNA successively at every third nucleotide, allowing to excise an ICL from one strand through flanking incisions.</text>
</comment>
<dbReference type="PANTHER" id="PTHR15749:SF4">
    <property type="entry name" value="FANCONI-ASSOCIATED NUCLEASE 1"/>
    <property type="match status" value="1"/>
</dbReference>
<evidence type="ECO:0000256" key="8">
    <source>
        <dbReference type="RuleBase" id="RU365033"/>
    </source>
</evidence>
<dbReference type="GO" id="GO:0046872">
    <property type="term" value="F:metal ion binding"/>
    <property type="evidence" value="ECO:0007669"/>
    <property type="project" value="UniProtKB-KW"/>
</dbReference>
<keyword evidence="5 8" id="KW-0378">Hydrolase</keyword>
<keyword evidence="8" id="KW-0539">Nucleus</keyword>
<evidence type="ECO:0000256" key="4">
    <source>
        <dbReference type="ARBA" id="ARBA00022723"/>
    </source>
</evidence>
<dbReference type="AlphaFoldDB" id="A0A4S2MPK7"/>
<comment type="subcellular location">
    <subcellularLocation>
        <location evidence="8">Nucleus</location>
    </subcellularLocation>
</comment>
<dbReference type="Pfam" id="PF21170">
    <property type="entry name" value="FAN1_TPR"/>
    <property type="match status" value="1"/>
</dbReference>
<gene>
    <name evidence="11" type="ORF">EX30DRAFT_365451</name>
</gene>
<organism evidence="11 12">
    <name type="scientific">Ascodesmis nigricans</name>
    <dbReference type="NCBI Taxonomy" id="341454"/>
    <lineage>
        <taxon>Eukaryota</taxon>
        <taxon>Fungi</taxon>
        <taxon>Dikarya</taxon>
        <taxon>Ascomycota</taxon>
        <taxon>Pezizomycotina</taxon>
        <taxon>Pezizomycetes</taxon>
        <taxon>Pezizales</taxon>
        <taxon>Ascodesmidaceae</taxon>
        <taxon>Ascodesmis</taxon>
    </lineage>
</organism>
<evidence type="ECO:0000256" key="2">
    <source>
        <dbReference type="ARBA" id="ARBA00005533"/>
    </source>
</evidence>
<dbReference type="InterPro" id="IPR049132">
    <property type="entry name" value="FAN1-like_euk"/>
</dbReference>
<evidence type="ECO:0000256" key="5">
    <source>
        <dbReference type="ARBA" id="ARBA00022801"/>
    </source>
</evidence>
<dbReference type="GO" id="GO:0017108">
    <property type="term" value="F:5'-flap endonuclease activity"/>
    <property type="evidence" value="ECO:0007669"/>
    <property type="project" value="TreeGrafter"/>
</dbReference>
<keyword evidence="8" id="KW-0227">DNA damage</keyword>
<dbReference type="GO" id="GO:0008409">
    <property type="term" value="F:5'-3' exonuclease activity"/>
    <property type="evidence" value="ECO:0007669"/>
    <property type="project" value="TreeGrafter"/>
</dbReference>
<keyword evidence="8" id="KW-0234">DNA repair</keyword>
<proteinExistence type="inferred from homology"/>
<dbReference type="InParanoid" id="A0A4S2MPK7"/>
<evidence type="ECO:0000256" key="3">
    <source>
        <dbReference type="ARBA" id="ARBA00022722"/>
    </source>
</evidence>
<evidence type="ECO:0000256" key="7">
    <source>
        <dbReference type="ARBA" id="ARBA00023211"/>
    </source>
</evidence>
<dbReference type="Pfam" id="PF08774">
    <property type="entry name" value="VRR_NUC"/>
    <property type="match status" value="1"/>
</dbReference>
<keyword evidence="6 8" id="KW-0460">Magnesium</keyword>
<evidence type="ECO:0000256" key="6">
    <source>
        <dbReference type="ARBA" id="ARBA00022842"/>
    </source>
</evidence>
<feature type="region of interest" description="Disordered" evidence="9">
    <location>
        <begin position="1"/>
        <end position="49"/>
    </location>
</feature>
<evidence type="ECO:0000256" key="9">
    <source>
        <dbReference type="SAM" id="MobiDB-lite"/>
    </source>
</evidence>
<accession>A0A4S2MPK7</accession>
<evidence type="ECO:0000256" key="1">
    <source>
        <dbReference type="ARBA" id="ARBA00000983"/>
    </source>
</evidence>
<dbReference type="InterPro" id="IPR033315">
    <property type="entry name" value="Fan1-like"/>
</dbReference>
<dbReference type="PANTHER" id="PTHR15749">
    <property type="entry name" value="FANCONI-ASSOCIATED NUCLEASE 1"/>
    <property type="match status" value="1"/>
</dbReference>
<protein>
    <recommendedName>
        <fullName evidence="8">Fanconi-associated nuclease</fullName>
        <ecNumber evidence="8">3.1.4.1</ecNumber>
    </recommendedName>
</protein>
<evidence type="ECO:0000313" key="11">
    <source>
        <dbReference type="EMBL" id="TGZ79121.1"/>
    </source>
</evidence>
<name>A0A4S2MPK7_9PEZI</name>
<dbReference type="CDD" id="cd22326">
    <property type="entry name" value="FAN1-like"/>
    <property type="match status" value="1"/>
</dbReference>
<sequence>MVPPTFPMSQIRSPTLPIPPAKRQKTSPSSSTPNPPADTDDDAPLPITDPTISVDELTAILPTPETPPSSDSSPAPRTKFPDGVYTTSIYVDAFNLALDTVLTDESYLFSTDELETFAVYRSLEYQAQYLYIRLFLRKTSAWFRVDKIHYPNDVPEHRVAEVCGVLQEVGFADGDGEITLEEAAQLVPAEQLKVLARDMMVTGAVGKEGIIKELKKVSKGQASLRSGGELGLRFDGKGRQRSREREVVERVLKETGTCIRLSSTVSTLFNRVHLVFYRSTEWSEKSLTTVILSRTMKRNFPSYIVCRTANIFPTRSALLDFEAAIKLQSIVDTHLESNDTNLQAVRDIFTSIYPLWQSLVASEKLQTRTATDDEAIERVYLRRFDAGWVYTRIIHKGVYVLGRFKEYTLEHQVLTALLAQPYFQPARRGVWYQRKALVEENYLAGLDDEYPERPEATLRKWRKRALETCEAGLRDPLCHVIYHYDLQKRVGKLERKLKVPRRERHEFGYAMLEKPFERVVYGKRINDSIVGQKSLWEDPATSTTSSSIPKSDHPLPSTPTAAAKPEYKQTTLTKTLHLLPPSPTPGIPVESLCLHHYHTLGWRGLHTESHLPLTLFSYLFLDLLFLPLPNIFQTAFQTAPLDLFTSAFYPCRASEINHRLVEISNGGAARIVREVWEREKERRPCVVGLDWGVDVEMLVEVCECIPGEALAVVCKVLCQEYRLRRGGMPDLLLWRVVERKEGRVVRGECFFAEVKSENDRLSDTQRMWIHVLMSAGVKVELCAVKNITNGKENTR</sequence>
<feature type="domain" description="VRR-NUC" evidence="10">
    <location>
        <begin position="663"/>
        <end position="786"/>
    </location>
</feature>
<dbReference type="GO" id="GO:0070336">
    <property type="term" value="F:flap-structured DNA binding"/>
    <property type="evidence" value="ECO:0007669"/>
    <property type="project" value="TreeGrafter"/>
</dbReference>
<dbReference type="GO" id="GO:0036297">
    <property type="term" value="P:interstrand cross-link repair"/>
    <property type="evidence" value="ECO:0007669"/>
    <property type="project" value="InterPro"/>
</dbReference>
<dbReference type="GO" id="GO:0005634">
    <property type="term" value="C:nucleus"/>
    <property type="evidence" value="ECO:0007669"/>
    <property type="project" value="UniProtKB-SubCell"/>
</dbReference>
<comment type="catalytic activity">
    <reaction evidence="1 8">
        <text>Hydrolytically removes 5'-nucleotides successively from the 3'-hydroxy termini of 3'-hydroxy-terminated oligonucleotides.</text>
        <dbReference type="EC" id="3.1.4.1"/>
    </reaction>
</comment>
<dbReference type="Pfam" id="PF21315">
    <property type="entry name" value="FAN1_HTH"/>
    <property type="match status" value="1"/>
</dbReference>
<reference evidence="11 12" key="1">
    <citation type="submission" date="2019-04" db="EMBL/GenBank/DDBJ databases">
        <title>Comparative genomics and transcriptomics to analyze fruiting body development in filamentous ascomycetes.</title>
        <authorList>
            <consortium name="DOE Joint Genome Institute"/>
            <person name="Lutkenhaus R."/>
            <person name="Traeger S."/>
            <person name="Breuer J."/>
            <person name="Kuo A."/>
            <person name="Lipzen A."/>
            <person name="Pangilinan J."/>
            <person name="Dilworth D."/>
            <person name="Sandor L."/>
            <person name="Poggeler S."/>
            <person name="Barry K."/>
            <person name="Grigoriev I.V."/>
            <person name="Nowrousian M."/>
        </authorList>
    </citation>
    <scope>NUCLEOTIDE SEQUENCE [LARGE SCALE GENOMIC DNA]</scope>
    <source>
        <strain evidence="11 12">CBS 389.68</strain>
    </source>
</reference>
<dbReference type="EC" id="3.1.4.1" evidence="8"/>
<feature type="region of interest" description="Disordered" evidence="9">
    <location>
        <begin position="538"/>
        <end position="564"/>
    </location>
</feature>
<dbReference type="Proteomes" id="UP000298138">
    <property type="component" value="Unassembled WGS sequence"/>
</dbReference>
<feature type="compositionally biased region" description="Polar residues" evidence="9">
    <location>
        <begin position="540"/>
        <end position="549"/>
    </location>
</feature>
<comment type="similarity">
    <text evidence="2 8">Belongs to the FAN1 family.</text>
</comment>
<comment type="cofactor">
    <cofactor evidence="8">
        <name>Mg(2+)</name>
        <dbReference type="ChEBI" id="CHEBI:18420"/>
    </cofactor>
    <cofactor evidence="8">
        <name>Mn(2+)</name>
        <dbReference type="ChEBI" id="CHEBI:29035"/>
    </cofactor>
</comment>
<dbReference type="InterPro" id="IPR049126">
    <property type="entry name" value="FAN1-like_TPR"/>
</dbReference>
<keyword evidence="7 8" id="KW-0464">Manganese</keyword>
<dbReference type="InterPro" id="IPR049125">
    <property type="entry name" value="FAN1-like_WH"/>
</dbReference>
<evidence type="ECO:0000259" key="10">
    <source>
        <dbReference type="SMART" id="SM00990"/>
    </source>
</evidence>
<keyword evidence="12" id="KW-1185">Reference proteome</keyword>
<dbReference type="Gene3D" id="3.40.1350.10">
    <property type="match status" value="1"/>
</dbReference>
<dbReference type="InterPro" id="IPR011856">
    <property type="entry name" value="tRNA_endonuc-like_dom_sf"/>
</dbReference>
<dbReference type="GO" id="GO:0004528">
    <property type="term" value="F:phosphodiesterase I activity"/>
    <property type="evidence" value="ECO:0007669"/>
    <property type="project" value="UniProtKB-EC"/>
</dbReference>
<dbReference type="OrthoDB" id="76364at2759"/>
<keyword evidence="4 8" id="KW-0479">Metal-binding</keyword>
<evidence type="ECO:0000313" key="12">
    <source>
        <dbReference type="Proteomes" id="UP000298138"/>
    </source>
</evidence>
<dbReference type="SMART" id="SM00990">
    <property type="entry name" value="VRR_NUC"/>
    <property type="match status" value="1"/>
</dbReference>
<dbReference type="STRING" id="341454.A0A4S2MPK7"/>
<dbReference type="InterPro" id="IPR014883">
    <property type="entry name" value="VRR_NUC"/>
</dbReference>
<keyword evidence="3 8" id="KW-0540">Nuclease</keyword>